<dbReference type="AlphaFoldDB" id="A0A0C2WSU4"/>
<evidence type="ECO:0000313" key="7">
    <source>
        <dbReference type="EMBL" id="KIL64782.1"/>
    </source>
</evidence>
<dbReference type="GO" id="GO:0005935">
    <property type="term" value="C:cellular bud neck"/>
    <property type="evidence" value="ECO:0007669"/>
    <property type="project" value="UniProtKB-SubCell"/>
</dbReference>
<sequence length="619" mass="68528">MDDESAEIELLEQNLNKTHQISRRMITVLESFDSRLATLEKSILPLYSSAQVLNKRNQNIDKTLQKIQEVASNQENLEEEEDLILRGPQPGQLDAYKSALESLNALIAFKSSDPNNNSIARLVETGSKKLTQLYTKLVAEGSSGSPPTPVPGVEYTIMPFPAALLATLRPLVSFLRTLPLPATHPTHPAAPGIKAALTEAQKGYADMRGAWSKKCLEGQAKKVVDEADEGFETKEGVEAGKDFGKWVDVMLIVAEDEYSLLTDLAPLTSQQLITTAYATLLSPIIALFTSTLNSLIILIKRSLHKHTFLALSTYESLLKLQSRWEALLALRDTTSTNEIKDGLNSLRAVCLRSFPEFIADIKLSVNTKSNVNAAEYTGAVTEFTLSTVVYLSKLPIVQGAVRSALLSLGDRNWKMGEGVQVGKGQKSGEGDERTILEHYIHDVINTTIGALNAIAKMSRRPPVAGTFLLNNIYHLNAHILQSPLDPLLPSLIAEPTQSLLAHNQRTAKAGYFDSNFGPLMQALSDDPKEGRTAGKERFTRFYDLLEEVLERHRVVRVLDTDELSEVGREALAEEVCKLVGPAFRRFVQRMKDREFSKNPQKYIKMSPDEVEAQLKSIFS</sequence>
<dbReference type="OrthoDB" id="1922221at2759"/>
<dbReference type="FunCoup" id="A0A0C2WSU4">
    <property type="interactions" value="19"/>
</dbReference>
<name>A0A0C2WSU4_AMAMK</name>
<dbReference type="GO" id="GO:0000145">
    <property type="term" value="C:exocyst"/>
    <property type="evidence" value="ECO:0007669"/>
    <property type="project" value="InterPro"/>
</dbReference>
<dbReference type="InterPro" id="IPR004140">
    <property type="entry name" value="Exo70"/>
</dbReference>
<evidence type="ECO:0000256" key="1">
    <source>
        <dbReference type="ARBA" id="ARBA00006756"/>
    </source>
</evidence>
<dbReference type="InterPro" id="IPR016159">
    <property type="entry name" value="Cullin_repeat-like_dom_sf"/>
</dbReference>
<dbReference type="GO" id="GO:0015031">
    <property type="term" value="P:protein transport"/>
    <property type="evidence" value="ECO:0007669"/>
    <property type="project" value="UniProtKB-KW"/>
</dbReference>
<keyword evidence="8" id="KW-1185">Reference proteome</keyword>
<dbReference type="GO" id="GO:0006887">
    <property type="term" value="P:exocytosis"/>
    <property type="evidence" value="ECO:0007669"/>
    <property type="project" value="UniProtKB-KW"/>
</dbReference>
<dbReference type="Pfam" id="PF03081">
    <property type="entry name" value="Exo70_C"/>
    <property type="match status" value="1"/>
</dbReference>
<dbReference type="EMBL" id="KN818247">
    <property type="protein sequence ID" value="KIL64782.1"/>
    <property type="molecule type" value="Genomic_DNA"/>
</dbReference>
<organism evidence="7 8">
    <name type="scientific">Amanita muscaria (strain Koide BX008)</name>
    <dbReference type="NCBI Taxonomy" id="946122"/>
    <lineage>
        <taxon>Eukaryota</taxon>
        <taxon>Fungi</taxon>
        <taxon>Dikarya</taxon>
        <taxon>Basidiomycota</taxon>
        <taxon>Agaricomycotina</taxon>
        <taxon>Agaricomycetes</taxon>
        <taxon>Agaricomycetidae</taxon>
        <taxon>Agaricales</taxon>
        <taxon>Pluteineae</taxon>
        <taxon>Amanitaceae</taxon>
        <taxon>Amanita</taxon>
    </lineage>
</organism>
<comment type="similarity">
    <text evidence="1 4">Belongs to the EXO70 family.</text>
</comment>
<reference evidence="7 8" key="1">
    <citation type="submission" date="2014-04" db="EMBL/GenBank/DDBJ databases">
        <title>Evolutionary Origins and Diversification of the Mycorrhizal Mutualists.</title>
        <authorList>
            <consortium name="DOE Joint Genome Institute"/>
            <consortium name="Mycorrhizal Genomics Consortium"/>
            <person name="Kohler A."/>
            <person name="Kuo A."/>
            <person name="Nagy L.G."/>
            <person name="Floudas D."/>
            <person name="Copeland A."/>
            <person name="Barry K.W."/>
            <person name="Cichocki N."/>
            <person name="Veneault-Fourrey C."/>
            <person name="LaButti K."/>
            <person name="Lindquist E.A."/>
            <person name="Lipzen A."/>
            <person name="Lundell T."/>
            <person name="Morin E."/>
            <person name="Murat C."/>
            <person name="Riley R."/>
            <person name="Ohm R."/>
            <person name="Sun H."/>
            <person name="Tunlid A."/>
            <person name="Henrissat B."/>
            <person name="Grigoriev I.V."/>
            <person name="Hibbett D.S."/>
            <person name="Martin F."/>
        </authorList>
    </citation>
    <scope>NUCLEOTIDE SEQUENCE [LARGE SCALE GENOMIC DNA]</scope>
    <source>
        <strain evidence="7 8">Koide BX008</strain>
    </source>
</reference>
<evidence type="ECO:0000256" key="5">
    <source>
        <dbReference type="SAM" id="Coils"/>
    </source>
</evidence>
<keyword evidence="5" id="KW-0175">Coiled coil</keyword>
<dbReference type="GO" id="GO:0005546">
    <property type="term" value="F:phosphatidylinositol-4,5-bisphosphate binding"/>
    <property type="evidence" value="ECO:0007669"/>
    <property type="project" value="InterPro"/>
</dbReference>
<evidence type="ECO:0000256" key="4">
    <source>
        <dbReference type="RuleBase" id="RU365026"/>
    </source>
</evidence>
<dbReference type="PANTHER" id="PTHR12542:SF41">
    <property type="entry name" value="EXOCYST COMPLEX COMPONENT 7"/>
    <property type="match status" value="1"/>
</dbReference>
<keyword evidence="4" id="KW-0653">Protein transport</keyword>
<gene>
    <name evidence="7" type="ORF">M378DRAFT_11319</name>
</gene>
<dbReference type="InParanoid" id="A0A0C2WSU4"/>
<proteinExistence type="inferred from homology"/>
<dbReference type="Proteomes" id="UP000054549">
    <property type="component" value="Unassembled WGS sequence"/>
</dbReference>
<evidence type="ECO:0000313" key="8">
    <source>
        <dbReference type="Proteomes" id="UP000054549"/>
    </source>
</evidence>
<dbReference type="InterPro" id="IPR046364">
    <property type="entry name" value="Exo70_C"/>
</dbReference>
<keyword evidence="2 4" id="KW-0813">Transport</keyword>
<evidence type="ECO:0000256" key="3">
    <source>
        <dbReference type="ARBA" id="ARBA00022483"/>
    </source>
</evidence>
<evidence type="ECO:0000256" key="2">
    <source>
        <dbReference type="ARBA" id="ARBA00022448"/>
    </source>
</evidence>
<dbReference type="PANTHER" id="PTHR12542">
    <property type="entry name" value="EXOCYST COMPLEX PROTEIN EXO70"/>
    <property type="match status" value="1"/>
</dbReference>
<comment type="subcellular location">
    <subcellularLocation>
        <location evidence="4">Bud</location>
    </subcellularLocation>
    <subcellularLocation>
        <location evidence="4">Bud neck</location>
    </subcellularLocation>
</comment>
<evidence type="ECO:0000259" key="6">
    <source>
        <dbReference type="Pfam" id="PF03081"/>
    </source>
</evidence>
<feature type="domain" description="Exocyst complex subunit Exo70 C-terminal" evidence="6">
    <location>
        <begin position="247"/>
        <end position="615"/>
    </location>
</feature>
<comment type="function">
    <text evidence="4">Involved in the secretory pathway as part of the exocyst complex which tethers secretory vesicles to the sites of exocytosis. Also plays a role in the assembly of the exocyst.</text>
</comment>
<dbReference type="Gene3D" id="1.20.1280.170">
    <property type="entry name" value="Exocyst complex component Exo70"/>
    <property type="match status" value="1"/>
</dbReference>
<protein>
    <recommendedName>
        <fullName evidence="4">Exocyst complex protein EXO70</fullName>
    </recommendedName>
</protein>
<feature type="coiled-coil region" evidence="5">
    <location>
        <begin position="50"/>
        <end position="80"/>
    </location>
</feature>
<keyword evidence="3 4" id="KW-0268">Exocytosis</keyword>
<accession>A0A0C2WSU4</accession>
<dbReference type="STRING" id="946122.A0A0C2WSU4"/>
<dbReference type="SUPFAM" id="SSF74788">
    <property type="entry name" value="Cullin repeat-like"/>
    <property type="match status" value="1"/>
</dbReference>
<dbReference type="HOGENOM" id="CLU_010236_4_3_1"/>